<reference evidence="1 2" key="1">
    <citation type="journal article" date="2015" name="Stand. Genomic Sci.">
        <title>Genomic Encyclopedia of Bacterial and Archaeal Type Strains, Phase III: the genomes of soil and plant-associated and newly described type strains.</title>
        <authorList>
            <person name="Whitman W.B."/>
            <person name="Woyke T."/>
            <person name="Klenk H.P."/>
            <person name="Zhou Y."/>
            <person name="Lilburn T.G."/>
            <person name="Beck B.J."/>
            <person name="De Vos P."/>
            <person name="Vandamme P."/>
            <person name="Eisen J.A."/>
            <person name="Garrity G."/>
            <person name="Hugenholtz P."/>
            <person name="Kyrpides N.C."/>
        </authorList>
    </citation>
    <scope>NUCLEOTIDE SEQUENCE [LARGE SCALE GENOMIC DNA]</scope>
    <source>
        <strain evidence="1 2">CGMCC 1.10116</strain>
    </source>
</reference>
<dbReference type="AlphaFoldDB" id="A0A562QRS8"/>
<evidence type="ECO:0000313" key="1">
    <source>
        <dbReference type="EMBL" id="TWI58900.1"/>
    </source>
</evidence>
<protein>
    <submittedName>
        <fullName evidence="1">Beta-lactamase superfamily II metal-dependent hydrolase</fullName>
    </submittedName>
</protein>
<accession>A0A562QRS8</accession>
<organism evidence="1 2">
    <name type="scientific">Halalkalibacter nanhaiisediminis</name>
    <dbReference type="NCBI Taxonomy" id="688079"/>
    <lineage>
        <taxon>Bacteria</taxon>
        <taxon>Bacillati</taxon>
        <taxon>Bacillota</taxon>
        <taxon>Bacilli</taxon>
        <taxon>Bacillales</taxon>
        <taxon>Bacillaceae</taxon>
        <taxon>Halalkalibacter</taxon>
    </lineage>
</organism>
<dbReference type="GO" id="GO:0016787">
    <property type="term" value="F:hydrolase activity"/>
    <property type="evidence" value="ECO:0007669"/>
    <property type="project" value="UniProtKB-KW"/>
</dbReference>
<name>A0A562QRS8_9BACI</name>
<proteinExistence type="predicted"/>
<dbReference type="SUPFAM" id="SSF56281">
    <property type="entry name" value="Metallo-hydrolase/oxidoreductase"/>
    <property type="match status" value="1"/>
</dbReference>
<keyword evidence="2" id="KW-1185">Reference proteome</keyword>
<dbReference type="InterPro" id="IPR036866">
    <property type="entry name" value="RibonucZ/Hydroxyglut_hydro"/>
</dbReference>
<dbReference type="PANTHER" id="PTHR30619">
    <property type="entry name" value="DNA INTERNALIZATION/COMPETENCE PROTEIN COMEC/REC2"/>
    <property type="match status" value="1"/>
</dbReference>
<gene>
    <name evidence="1" type="ORF">IQ10_00608</name>
</gene>
<dbReference type="RefSeq" id="WP_144449005.1">
    <property type="nucleotide sequence ID" value="NZ_VLKZ01000002.1"/>
</dbReference>
<keyword evidence="1" id="KW-0378">Hydrolase</keyword>
<dbReference type="PANTHER" id="PTHR30619:SF1">
    <property type="entry name" value="RECOMBINATION PROTEIN 2"/>
    <property type="match status" value="1"/>
</dbReference>
<dbReference type="EMBL" id="VLKZ01000002">
    <property type="protein sequence ID" value="TWI58900.1"/>
    <property type="molecule type" value="Genomic_DNA"/>
</dbReference>
<sequence>MRISLVGLVCFFVLATMLGCEVQEVMTTIEEEQAELHLQLDDDEIGFVFLDLPNGEATYIDIPEKESILIGTGAKDSWESLRLRLKKLAITSIDTIVLPRFESEYSANTEKLIAQYNVKTVVVPIQGQKQAQELLQKDNVEIISWKNDQSYELSDHFQVKTVSSEVSLIPMLSFMIMVHDTHSFFFAAEASETIEEKWLEKGLPAVEVLKVAEFGTGNGTTESFLSKIDPQVAILFSKQNAKPSSQLLERLQETWIDTYETSQNGSVIIKANKDDYQLVTVRFQDLDS</sequence>
<dbReference type="Proteomes" id="UP000315711">
    <property type="component" value="Unassembled WGS sequence"/>
</dbReference>
<dbReference type="PROSITE" id="PS51257">
    <property type="entry name" value="PROKAR_LIPOPROTEIN"/>
    <property type="match status" value="1"/>
</dbReference>
<dbReference type="InterPro" id="IPR052159">
    <property type="entry name" value="Competence_DNA_uptake"/>
</dbReference>
<dbReference type="Gene3D" id="3.60.15.10">
    <property type="entry name" value="Ribonuclease Z/Hydroxyacylglutathione hydrolase-like"/>
    <property type="match status" value="1"/>
</dbReference>
<evidence type="ECO:0000313" key="2">
    <source>
        <dbReference type="Proteomes" id="UP000315711"/>
    </source>
</evidence>
<dbReference type="OrthoDB" id="2696637at2"/>
<comment type="caution">
    <text evidence="1">The sequence shown here is derived from an EMBL/GenBank/DDBJ whole genome shotgun (WGS) entry which is preliminary data.</text>
</comment>